<dbReference type="PANTHER" id="PTHR24221:SF614">
    <property type="entry name" value="GLUTATHIONE_L-CYSTEINE TRANSPORT SYSTEM ATP-BINDING_PERMEASE PROTEIN CYDC"/>
    <property type="match status" value="1"/>
</dbReference>
<gene>
    <name evidence="10" type="ORF">ACFQ22_10315</name>
</gene>
<dbReference type="Gene3D" id="3.40.50.300">
    <property type="entry name" value="P-loop containing nucleotide triphosphate hydrolases"/>
    <property type="match status" value="1"/>
</dbReference>
<feature type="domain" description="ABC transporter" evidence="8">
    <location>
        <begin position="319"/>
        <end position="551"/>
    </location>
</feature>
<evidence type="ECO:0000313" key="11">
    <source>
        <dbReference type="Proteomes" id="UP001597156"/>
    </source>
</evidence>
<comment type="subcellular location">
    <subcellularLocation>
        <location evidence="1">Cell membrane</location>
        <topology evidence="1">Multi-pass membrane protein</topology>
    </subcellularLocation>
</comment>
<dbReference type="PROSITE" id="PS50929">
    <property type="entry name" value="ABC_TM1F"/>
    <property type="match status" value="1"/>
</dbReference>
<name>A0ABW3PJ47_9LACO</name>
<keyword evidence="2 7" id="KW-0812">Transmembrane</keyword>
<accession>A0ABW3PJ47</accession>
<keyword evidence="3" id="KW-0547">Nucleotide-binding</keyword>
<dbReference type="InterPro" id="IPR027417">
    <property type="entry name" value="P-loop_NTPase"/>
</dbReference>
<feature type="transmembrane region" description="Helical" evidence="7">
    <location>
        <begin position="52"/>
        <end position="71"/>
    </location>
</feature>
<dbReference type="SUPFAM" id="SSF90123">
    <property type="entry name" value="ABC transporter transmembrane region"/>
    <property type="match status" value="1"/>
</dbReference>
<evidence type="ECO:0000256" key="5">
    <source>
        <dbReference type="ARBA" id="ARBA00022989"/>
    </source>
</evidence>
<evidence type="ECO:0000313" key="10">
    <source>
        <dbReference type="EMBL" id="MFD1125742.1"/>
    </source>
</evidence>
<dbReference type="SUPFAM" id="SSF52540">
    <property type="entry name" value="P-loop containing nucleoside triphosphate hydrolases"/>
    <property type="match status" value="1"/>
</dbReference>
<organism evidence="10 11">
    <name type="scientific">Lentilactobacillus raoultii</name>
    <dbReference type="NCBI Taxonomy" id="1987503"/>
    <lineage>
        <taxon>Bacteria</taxon>
        <taxon>Bacillati</taxon>
        <taxon>Bacillota</taxon>
        <taxon>Bacilli</taxon>
        <taxon>Lactobacillales</taxon>
        <taxon>Lactobacillaceae</taxon>
        <taxon>Lentilactobacillus</taxon>
    </lineage>
</organism>
<evidence type="ECO:0000256" key="7">
    <source>
        <dbReference type="SAM" id="Phobius"/>
    </source>
</evidence>
<keyword evidence="5 7" id="KW-1133">Transmembrane helix</keyword>
<dbReference type="Pfam" id="PF00005">
    <property type="entry name" value="ABC_tran"/>
    <property type="match status" value="1"/>
</dbReference>
<dbReference type="PANTHER" id="PTHR24221">
    <property type="entry name" value="ATP-BINDING CASSETTE SUB-FAMILY B"/>
    <property type="match status" value="1"/>
</dbReference>
<evidence type="ECO:0000256" key="6">
    <source>
        <dbReference type="ARBA" id="ARBA00023136"/>
    </source>
</evidence>
<dbReference type="RefSeq" id="WP_121977132.1">
    <property type="nucleotide sequence ID" value="NZ_JBHTLH010000037.1"/>
</dbReference>
<dbReference type="InterPro" id="IPR003439">
    <property type="entry name" value="ABC_transporter-like_ATP-bd"/>
</dbReference>
<reference evidence="11" key="1">
    <citation type="journal article" date="2019" name="Int. J. Syst. Evol. Microbiol.">
        <title>The Global Catalogue of Microorganisms (GCM) 10K type strain sequencing project: providing services to taxonomists for standard genome sequencing and annotation.</title>
        <authorList>
            <consortium name="The Broad Institute Genomics Platform"/>
            <consortium name="The Broad Institute Genome Sequencing Center for Infectious Disease"/>
            <person name="Wu L."/>
            <person name="Ma J."/>
        </authorList>
    </citation>
    <scope>NUCLEOTIDE SEQUENCE [LARGE SCALE GENOMIC DNA]</scope>
    <source>
        <strain evidence="11">CCUG 71848</strain>
    </source>
</reference>
<dbReference type="InterPro" id="IPR036640">
    <property type="entry name" value="ABC1_TM_sf"/>
</dbReference>
<dbReference type="CDD" id="cd03228">
    <property type="entry name" value="ABCC_MRP_Like"/>
    <property type="match status" value="1"/>
</dbReference>
<proteinExistence type="predicted"/>
<dbReference type="InterPro" id="IPR003593">
    <property type="entry name" value="AAA+_ATPase"/>
</dbReference>
<dbReference type="InterPro" id="IPR039421">
    <property type="entry name" value="Type_1_exporter"/>
</dbReference>
<sequence length="561" mass="62385">MFKTLLSLGISKRKAGIIAALFQWLNSLLILEPIMGLSFITIDHRIPSELLMIATIHIILVISSCLFSSFFSGQWATAAISDLQHRFIHSMLAKYALQPAQQLNQIIQNGIGTIKQVAVFYETIIPTLVEIGLTGLIAVIVTGFLNPLSLLIPVISLLGIGLGMMVLNGRGNHRNAAYIRSFTKLGGRFLNDMSALKELIMYHRQAHYATAFAKDSEYFRQKIMEVLAYQLQTLTIIDFFIYSGIGCFALAQLIAVDRQQLSLTGAISLTFLMATWLISIRRFGYFIHVFHSLFPKLQRLFSIINSDQSVNDRHLTTPVKTLSLNGSVGYQEKPLVKELNLQLQPGEVIGLAGASGSGKTTISKVLLGVLPPLTGQVTVNGQPLTDYSLPTWWQHIGYLGPQTTFLDGTLADNLLLTDQNQAWQVELAKFGLCQFVQQLPDGWATQVGQNASRLSPGQKQQLALARELLSHKDVYLFDEISANIDPQNAKIISDCLQRLAKTKLVCQITHKVDDLKPLHQIVYLDHQHAIHGSFSTLQKASPAFKQMIEEQQRLIKEVLAN</sequence>
<dbReference type="Proteomes" id="UP001597156">
    <property type="component" value="Unassembled WGS sequence"/>
</dbReference>
<keyword evidence="11" id="KW-1185">Reference proteome</keyword>
<dbReference type="EMBL" id="JBHTLH010000037">
    <property type="protein sequence ID" value="MFD1125742.1"/>
    <property type="molecule type" value="Genomic_DNA"/>
</dbReference>
<feature type="domain" description="ABC transmembrane type-1" evidence="9">
    <location>
        <begin position="23"/>
        <end position="292"/>
    </location>
</feature>
<feature type="transmembrane region" description="Helical" evidence="7">
    <location>
        <begin position="124"/>
        <end position="144"/>
    </location>
</feature>
<dbReference type="SMART" id="SM00382">
    <property type="entry name" value="AAA"/>
    <property type="match status" value="1"/>
</dbReference>
<evidence type="ECO:0000259" key="9">
    <source>
        <dbReference type="PROSITE" id="PS50929"/>
    </source>
</evidence>
<keyword evidence="4 10" id="KW-0067">ATP-binding</keyword>
<evidence type="ECO:0000256" key="4">
    <source>
        <dbReference type="ARBA" id="ARBA00022840"/>
    </source>
</evidence>
<evidence type="ECO:0000256" key="1">
    <source>
        <dbReference type="ARBA" id="ARBA00004651"/>
    </source>
</evidence>
<dbReference type="GO" id="GO:0005524">
    <property type="term" value="F:ATP binding"/>
    <property type="evidence" value="ECO:0007669"/>
    <property type="project" value="UniProtKB-KW"/>
</dbReference>
<evidence type="ECO:0000256" key="2">
    <source>
        <dbReference type="ARBA" id="ARBA00022692"/>
    </source>
</evidence>
<keyword evidence="6 7" id="KW-0472">Membrane</keyword>
<feature type="transmembrane region" description="Helical" evidence="7">
    <location>
        <begin position="21"/>
        <end position="40"/>
    </location>
</feature>
<comment type="caution">
    <text evidence="10">The sequence shown here is derived from an EMBL/GenBank/DDBJ whole genome shotgun (WGS) entry which is preliminary data.</text>
</comment>
<feature type="transmembrane region" description="Helical" evidence="7">
    <location>
        <begin position="261"/>
        <end position="280"/>
    </location>
</feature>
<feature type="transmembrane region" description="Helical" evidence="7">
    <location>
        <begin position="150"/>
        <end position="167"/>
    </location>
</feature>
<dbReference type="InterPro" id="IPR011527">
    <property type="entry name" value="ABC1_TM_dom"/>
</dbReference>
<evidence type="ECO:0000259" key="8">
    <source>
        <dbReference type="PROSITE" id="PS50893"/>
    </source>
</evidence>
<feature type="transmembrane region" description="Helical" evidence="7">
    <location>
        <begin position="226"/>
        <end position="255"/>
    </location>
</feature>
<dbReference type="Gene3D" id="1.20.1560.10">
    <property type="entry name" value="ABC transporter type 1, transmembrane domain"/>
    <property type="match status" value="1"/>
</dbReference>
<dbReference type="PROSITE" id="PS50893">
    <property type="entry name" value="ABC_TRANSPORTER_2"/>
    <property type="match status" value="1"/>
</dbReference>
<protein>
    <submittedName>
        <fullName evidence="10">ATP-binding cassette domain-containing protein</fullName>
    </submittedName>
</protein>
<evidence type="ECO:0000256" key="3">
    <source>
        <dbReference type="ARBA" id="ARBA00022741"/>
    </source>
</evidence>